<name>A0A133Q3A0_STALU</name>
<dbReference type="GO" id="GO:0005737">
    <property type="term" value="C:cytoplasm"/>
    <property type="evidence" value="ECO:0007669"/>
    <property type="project" value="TreeGrafter"/>
</dbReference>
<dbReference type="GO" id="GO:0009249">
    <property type="term" value="P:protein lipoylation"/>
    <property type="evidence" value="ECO:0007669"/>
    <property type="project" value="UniProtKB-ARBA"/>
</dbReference>
<accession>A0A133Q3A0</accession>
<keyword evidence="3 5" id="KW-0067">ATP-binding</keyword>
<dbReference type="EMBL" id="SCHB01000004">
    <property type="protein sequence ID" value="TBW72211.1"/>
    <property type="molecule type" value="Genomic_DNA"/>
</dbReference>
<keyword evidence="5" id="KW-0678">Repressor</keyword>
<dbReference type="SUPFAM" id="SSF50037">
    <property type="entry name" value="C-terminal domain of transcriptional repressors"/>
    <property type="match status" value="1"/>
</dbReference>
<dbReference type="SUPFAM" id="SSF55681">
    <property type="entry name" value="Class II aaRS and biotin synthetases"/>
    <property type="match status" value="1"/>
</dbReference>
<dbReference type="InterPro" id="IPR003142">
    <property type="entry name" value="BPL_C"/>
</dbReference>
<evidence type="ECO:0000313" key="12">
    <source>
        <dbReference type="Proteomes" id="UP000325462"/>
    </source>
</evidence>
<evidence type="ECO:0000256" key="2">
    <source>
        <dbReference type="ARBA" id="ARBA00022741"/>
    </source>
</evidence>
<reference evidence="8 12" key="3">
    <citation type="submission" date="2019-07" db="EMBL/GenBank/DDBJ databases">
        <title>Comparative genome analysis of staphylococcus lugdunensis shows clonal complex-dependent diversity of the putative virulence factor, ess/type vii locus.</title>
        <authorList>
            <person name="Lebeurre J."/>
            <person name="Dahyot S."/>
            <person name="Diene S."/>
            <person name="Paulay A."/>
            <person name="Aubourg M."/>
            <person name="Argemi X."/>
            <person name="Giard J.-C."/>
            <person name="Tournier I."/>
            <person name="Francois P."/>
            <person name="Pestel-Caron M."/>
        </authorList>
    </citation>
    <scope>NUCLEOTIDE SEQUENCE [LARGE SCALE GENOMIC DNA]</scope>
    <source>
        <strain evidence="8 12">SL13</strain>
    </source>
</reference>
<dbReference type="OMA" id="AVWKHIE"/>
<dbReference type="Proteomes" id="UP000070063">
    <property type="component" value="Unassembled WGS sequence"/>
</dbReference>
<evidence type="ECO:0000313" key="10">
    <source>
        <dbReference type="Proteomes" id="UP000070063"/>
    </source>
</evidence>
<feature type="DNA-binding region" description="H-T-H motif" evidence="5">
    <location>
        <begin position="22"/>
        <end position="41"/>
    </location>
</feature>
<evidence type="ECO:0000256" key="3">
    <source>
        <dbReference type="ARBA" id="ARBA00022840"/>
    </source>
</evidence>
<keyword evidence="4 5" id="KW-0092">Biotin</keyword>
<dbReference type="CDD" id="cd16442">
    <property type="entry name" value="BPL"/>
    <property type="match status" value="1"/>
</dbReference>
<evidence type="ECO:0000256" key="5">
    <source>
        <dbReference type="HAMAP-Rule" id="MF_00978"/>
    </source>
</evidence>
<dbReference type="GO" id="GO:0006355">
    <property type="term" value="P:regulation of DNA-templated transcription"/>
    <property type="evidence" value="ECO:0007669"/>
    <property type="project" value="UniProtKB-UniRule"/>
</dbReference>
<dbReference type="NCBIfam" id="TIGR00121">
    <property type="entry name" value="birA_ligase"/>
    <property type="match status" value="1"/>
</dbReference>
<keyword evidence="5" id="KW-0804">Transcription</keyword>
<dbReference type="EMBL" id="CP041722">
    <property type="protein sequence ID" value="QEX38906.1"/>
    <property type="molecule type" value="Genomic_DNA"/>
</dbReference>
<dbReference type="GeneID" id="58089741"/>
<feature type="binding site" evidence="5">
    <location>
        <position position="116"/>
    </location>
    <ligand>
        <name>biotin</name>
        <dbReference type="ChEBI" id="CHEBI:57586"/>
    </ligand>
</feature>
<dbReference type="InterPro" id="IPR045864">
    <property type="entry name" value="aa-tRNA-synth_II/BPL/LPL"/>
</dbReference>
<dbReference type="Pfam" id="PF08279">
    <property type="entry name" value="HTH_11"/>
    <property type="match status" value="1"/>
</dbReference>
<dbReference type="GO" id="GO:0003677">
    <property type="term" value="F:DNA binding"/>
    <property type="evidence" value="ECO:0007669"/>
    <property type="project" value="UniProtKB-UniRule"/>
</dbReference>
<evidence type="ECO:0000313" key="8">
    <source>
        <dbReference type="EMBL" id="QEX38906.1"/>
    </source>
</evidence>
<dbReference type="Proteomes" id="UP000325462">
    <property type="component" value="Chromosome"/>
</dbReference>
<dbReference type="GO" id="GO:0004077">
    <property type="term" value="F:biotin--[biotin carboxyl-carrier protein] ligase activity"/>
    <property type="evidence" value="ECO:0007669"/>
    <property type="project" value="UniProtKB-UniRule"/>
</dbReference>
<keyword evidence="2 5" id="KW-0547">Nucleotide-binding</keyword>
<sequence>MSKYSQDVINMLYQHHNTYISGQHIANQLNISRAAVKKIIDQLKVEGCDIVSINHKGHQLKSLPDQWYLGIIKPIVNKHQIFDQIEVYRTADSTQIIAKQMLVNNSKSYLILSDEQTKGRGRFNRNWSSSKGKGLWMSVVLRPNVPFDMMPKFNLFIALGIRDAIQAFANDEVKIKWPNDIYIGDKKVCGFLTEMVANYDAVEAIICGIGINMNHTEDDFIEEIKSRATSIRLHATHKINRYAFFDQLISQIVYRYQQFLTQPFNTIRDEYIKASNIWQRQIKFTENGTQFMGEAEDIDYNGFLIVRDNQGNMRRLMSADIEI</sequence>
<dbReference type="Pfam" id="PF02237">
    <property type="entry name" value="BPL_C"/>
    <property type="match status" value="1"/>
</dbReference>
<keyword evidence="12" id="KW-1185">Reference proteome</keyword>
<protein>
    <recommendedName>
        <fullName evidence="5">Bifunctional ligase/repressor BirA</fullName>
    </recommendedName>
    <alternativeName>
        <fullName evidence="5">Biotin--[acetyl-CoA-carboxylase] ligase</fullName>
        <ecNumber evidence="5">6.3.4.15</ecNumber>
    </alternativeName>
    <alternativeName>
        <fullName evidence="5">Biotin--protein ligase</fullName>
    </alternativeName>
    <alternativeName>
        <fullName evidence="5">Biotin-[acetyl-CoA carboxylase] synthetase</fullName>
    </alternativeName>
</protein>
<dbReference type="eggNOG" id="COG1654">
    <property type="taxonomic scope" value="Bacteria"/>
</dbReference>
<dbReference type="InterPro" id="IPR036388">
    <property type="entry name" value="WH-like_DNA-bd_sf"/>
</dbReference>
<feature type="binding site" evidence="5">
    <location>
        <position position="187"/>
    </location>
    <ligand>
        <name>biotin</name>
        <dbReference type="ChEBI" id="CHEBI:57586"/>
    </ligand>
</feature>
<dbReference type="InterPro" id="IPR036390">
    <property type="entry name" value="WH_DNA-bd_sf"/>
</dbReference>
<evidence type="ECO:0000313" key="11">
    <source>
        <dbReference type="Proteomes" id="UP000293637"/>
    </source>
</evidence>
<dbReference type="STRING" id="28035.B6N84_06990"/>
<feature type="binding site" evidence="5">
    <location>
        <begin position="120"/>
        <end position="122"/>
    </location>
    <ligand>
        <name>biotin</name>
        <dbReference type="ChEBI" id="CHEBI:57586"/>
    </ligand>
</feature>
<dbReference type="EMBL" id="LRQI01000077">
    <property type="protein sequence ID" value="KXA37342.1"/>
    <property type="molecule type" value="Genomic_DNA"/>
</dbReference>
<evidence type="ECO:0000313" key="9">
    <source>
        <dbReference type="EMBL" id="TBW72211.1"/>
    </source>
</evidence>
<dbReference type="PANTHER" id="PTHR12835">
    <property type="entry name" value="BIOTIN PROTEIN LIGASE"/>
    <property type="match status" value="1"/>
</dbReference>
<dbReference type="PROSITE" id="PS51733">
    <property type="entry name" value="BPL_LPL_CATALYTIC"/>
    <property type="match status" value="1"/>
</dbReference>
<comment type="caution">
    <text evidence="5">Lacks conserved residue(s) required for the propagation of feature annotation.</text>
</comment>
<evidence type="ECO:0000256" key="4">
    <source>
        <dbReference type="ARBA" id="ARBA00023267"/>
    </source>
</evidence>
<dbReference type="GO" id="GO:0016740">
    <property type="term" value="F:transferase activity"/>
    <property type="evidence" value="ECO:0007669"/>
    <property type="project" value="UniProtKB-ARBA"/>
</dbReference>
<reference evidence="7 10" key="1">
    <citation type="submission" date="2016-01" db="EMBL/GenBank/DDBJ databases">
        <authorList>
            <person name="Mitreva M."/>
            <person name="Pepin K.H."/>
            <person name="Mihindukulasuriya K.A."/>
            <person name="Fulton R."/>
            <person name="Fronick C."/>
            <person name="O'Laughlin M."/>
            <person name="Miner T."/>
            <person name="Herter B."/>
            <person name="Rosa B.A."/>
            <person name="Cordes M."/>
            <person name="Tomlinson C."/>
            <person name="Wollam A."/>
            <person name="Palsikar V.B."/>
            <person name="Mardis E.R."/>
            <person name="Wilson R.K."/>
        </authorList>
    </citation>
    <scope>NUCLEOTIDE SEQUENCE [LARGE SCALE GENOMIC DNA]</scope>
    <source>
        <strain evidence="7 10">MJR7738</strain>
    </source>
</reference>
<dbReference type="EC" id="6.3.4.15" evidence="5"/>
<dbReference type="InterPro" id="IPR013196">
    <property type="entry name" value="HTH_11"/>
</dbReference>
<proteinExistence type="inferred from homology"/>
<keyword evidence="5" id="KW-0238">DNA-binding</keyword>
<dbReference type="InterPro" id="IPR008988">
    <property type="entry name" value="Transcriptional_repressor_C"/>
</dbReference>
<evidence type="ECO:0000256" key="1">
    <source>
        <dbReference type="ARBA" id="ARBA00022598"/>
    </source>
</evidence>
<dbReference type="InterPro" id="IPR004408">
    <property type="entry name" value="Biotin_CoA_COase_ligase"/>
</dbReference>
<keyword evidence="1 5" id="KW-0436">Ligase</keyword>
<feature type="domain" description="BPL/LPL catalytic" evidence="6">
    <location>
        <begin position="70"/>
        <end position="264"/>
    </location>
</feature>
<dbReference type="Gene3D" id="1.10.10.10">
    <property type="entry name" value="Winged helix-like DNA-binding domain superfamily/Winged helix DNA-binding domain"/>
    <property type="match status" value="1"/>
</dbReference>
<dbReference type="Gene3D" id="3.30.930.10">
    <property type="entry name" value="Bira Bifunctional Protein, Domain 2"/>
    <property type="match status" value="1"/>
</dbReference>
<evidence type="ECO:0000259" key="6">
    <source>
        <dbReference type="PROSITE" id="PS51733"/>
    </source>
</evidence>
<evidence type="ECO:0000313" key="7">
    <source>
        <dbReference type="EMBL" id="KXA37342.1"/>
    </source>
</evidence>
<comment type="similarity">
    <text evidence="5">Belongs to the biotin--protein ligase family.</text>
</comment>
<organism evidence="9 11">
    <name type="scientific">Staphylococcus lugdunensis</name>
    <dbReference type="NCBI Taxonomy" id="28035"/>
    <lineage>
        <taxon>Bacteria</taxon>
        <taxon>Bacillati</taxon>
        <taxon>Bacillota</taxon>
        <taxon>Bacilli</taxon>
        <taxon>Bacillales</taxon>
        <taxon>Staphylococcaceae</taxon>
        <taxon>Staphylococcus</taxon>
    </lineage>
</organism>
<reference evidence="9 11" key="2">
    <citation type="journal article" date="2019" name="Sci. Transl. Med.">
        <title>Quorum sensing between bacterial species on the skin protects against epidermal injury in atopic dermatitis.</title>
        <authorList>
            <person name="Williams M.R."/>
        </authorList>
    </citation>
    <scope>NUCLEOTIDE SEQUENCE [LARGE SCALE GENOMIC DNA]</scope>
    <source>
        <strain evidence="9 11">E7</strain>
    </source>
</reference>
<comment type="function">
    <text evidence="5">Acts both as a biotin--[acetyl-CoA-carboxylase] ligase and a repressor.</text>
</comment>
<dbReference type="GO" id="GO:0005524">
    <property type="term" value="F:ATP binding"/>
    <property type="evidence" value="ECO:0007669"/>
    <property type="project" value="UniProtKB-UniRule"/>
</dbReference>
<dbReference type="Proteomes" id="UP000293637">
    <property type="component" value="Unassembled WGS sequence"/>
</dbReference>
<dbReference type="InterPro" id="IPR030855">
    <property type="entry name" value="Bifunct_BirA"/>
</dbReference>
<gene>
    <name evidence="5" type="primary">birA</name>
    <name evidence="9" type="ORF">EQ812_08005</name>
    <name evidence="8" type="ORF">FO454_08430</name>
    <name evidence="7" type="ORF">HMPREF3225_01824</name>
</gene>
<dbReference type="HAMAP" id="MF_00978">
    <property type="entry name" value="Bifunct_BirA"/>
    <property type="match status" value="1"/>
</dbReference>
<dbReference type="eggNOG" id="COG0340">
    <property type="taxonomic scope" value="Bacteria"/>
</dbReference>
<dbReference type="InterPro" id="IPR004143">
    <property type="entry name" value="BPL_LPL_catalytic"/>
</dbReference>
<dbReference type="Pfam" id="PF03099">
    <property type="entry name" value="BPL_LplA_LipB"/>
    <property type="match status" value="1"/>
</dbReference>
<comment type="catalytic activity">
    <reaction evidence="5">
        <text>biotin + L-lysyl-[protein] + ATP = N(6)-biotinyl-L-lysyl-[protein] + AMP + diphosphate + H(+)</text>
        <dbReference type="Rhea" id="RHEA:11756"/>
        <dbReference type="Rhea" id="RHEA-COMP:9752"/>
        <dbReference type="Rhea" id="RHEA-COMP:10505"/>
        <dbReference type="ChEBI" id="CHEBI:15378"/>
        <dbReference type="ChEBI" id="CHEBI:29969"/>
        <dbReference type="ChEBI" id="CHEBI:30616"/>
        <dbReference type="ChEBI" id="CHEBI:33019"/>
        <dbReference type="ChEBI" id="CHEBI:57586"/>
        <dbReference type="ChEBI" id="CHEBI:83144"/>
        <dbReference type="ChEBI" id="CHEBI:456215"/>
        <dbReference type="EC" id="6.3.4.15"/>
    </reaction>
</comment>
<dbReference type="RefSeq" id="WP_002478183.1">
    <property type="nucleotide sequence ID" value="NZ_AP021848.1"/>
</dbReference>
<dbReference type="SUPFAM" id="SSF46785">
    <property type="entry name" value="Winged helix' DNA-binding domain"/>
    <property type="match status" value="1"/>
</dbReference>
<keyword evidence="5" id="KW-0805">Transcription regulation</keyword>
<dbReference type="PANTHER" id="PTHR12835:SF5">
    <property type="entry name" value="BIOTIN--PROTEIN LIGASE"/>
    <property type="match status" value="1"/>
</dbReference>
<dbReference type="AlphaFoldDB" id="A0A133Q3A0"/>
<dbReference type="Gene3D" id="2.30.30.100">
    <property type="match status" value="1"/>
</dbReference>